<keyword evidence="2" id="KW-0472">Membrane</keyword>
<keyword evidence="6" id="KW-1185">Reference proteome</keyword>
<feature type="region of interest" description="Disordered" evidence="1">
    <location>
        <begin position="346"/>
        <end position="398"/>
    </location>
</feature>
<evidence type="ECO:0000259" key="4">
    <source>
        <dbReference type="Pfam" id="PF11790"/>
    </source>
</evidence>
<dbReference type="PANTHER" id="PTHR34154">
    <property type="entry name" value="ALKALI-SENSITIVE LINKAGE PROTEIN 1"/>
    <property type="match status" value="1"/>
</dbReference>
<keyword evidence="2" id="KW-0812">Transmembrane</keyword>
<protein>
    <submittedName>
        <fullName evidence="5">Sigma-70 family RNA polymerase sigma factor</fullName>
    </submittedName>
</protein>
<dbReference type="InterPro" id="IPR014284">
    <property type="entry name" value="RNA_pol_sigma-70_dom"/>
</dbReference>
<accession>A0A6G9H6Y8</accession>
<name>A0A6G9H6Y8_9ACTN</name>
<feature type="domain" description="Asl1-like glycosyl hydrolase catalytic" evidence="4">
    <location>
        <begin position="417"/>
        <end position="639"/>
    </location>
</feature>
<feature type="compositionally biased region" description="Low complexity" evidence="1">
    <location>
        <begin position="346"/>
        <end position="368"/>
    </location>
</feature>
<dbReference type="InterPro" id="IPR053183">
    <property type="entry name" value="ASL1"/>
</dbReference>
<sequence length="643" mass="67604">MLAARGGDPRALDALVAAGMPLIYNIVGRALDGHSDVDDVVQETLVRIVRGLPGLRDPDAFRSWAVAIAVRQVRDREQHRAAALDRTASLEAADHVADPSSDFASVTILRLGLTDQRREVAEATRWLDEDDRTLLSLWWLEATGEVSRTELAEALGLSGRHAAVRVQRLREQIEVCRGIVRALAADTPGSGCPGLGSLTERWPGEPGPLWRKRFARHLRACDVCGVGDDQRVPVERLLGGLPLLPLPADAVSWSASASAGLTPDAGAAHGVTVVGGDGGTGHGTGGRAGRRRAARKTVQRRRGLTVGLGAGAVAAAAALVVAFLPGGSPAKQNTVTTADAPAAVVPATSSAPPKRSASPSASVSPSPKAKTKAKPKPTPSTKPTRRAAAPPPRTAAVASARKGVGVWNWNGGATKALGDSGAGWYYTWGTDHSFVSSGSAQYVPMIWGKDSVDPANLARARAAGPYLLGFNEPDMGAQSNMTVDQALALWPKVQDTGKIVGSPAVAFGGDTAGGWLDRFMSGAKSRGYRVDFVTLHWYGGDFRTEAAVGQLRSYIEAVHARYGKPVWLTEFALTDFSQGTPRFPTEDQQAAFLASAAKMLAGLPYVQRWAWFGLPAADSGPSTGLYRSGPAVTPAGRAFRDAR</sequence>
<feature type="transmembrane region" description="Helical" evidence="2">
    <location>
        <begin position="304"/>
        <end position="324"/>
    </location>
</feature>
<reference evidence="5 6" key="1">
    <citation type="submission" date="2020-03" db="EMBL/GenBank/DDBJ databases">
        <title>A novel species.</title>
        <authorList>
            <person name="Gao J."/>
        </authorList>
    </citation>
    <scope>NUCLEOTIDE SEQUENCE [LARGE SCALE GENOMIC DNA]</scope>
    <source>
        <strain evidence="5 6">QMT-12</strain>
    </source>
</reference>
<dbReference type="GO" id="GO:0071966">
    <property type="term" value="P:fungal-type cell wall polysaccharide metabolic process"/>
    <property type="evidence" value="ECO:0007669"/>
    <property type="project" value="TreeGrafter"/>
</dbReference>
<evidence type="ECO:0000256" key="2">
    <source>
        <dbReference type="SAM" id="Phobius"/>
    </source>
</evidence>
<feature type="compositionally biased region" description="Gly residues" evidence="1">
    <location>
        <begin position="273"/>
        <end position="287"/>
    </location>
</feature>
<gene>
    <name evidence="5" type="ORF">HA039_31950</name>
</gene>
<feature type="domain" description="RNA polymerase sigma-70 region 2" evidence="3">
    <location>
        <begin position="16"/>
        <end position="76"/>
    </location>
</feature>
<dbReference type="PANTHER" id="PTHR34154:SF3">
    <property type="entry name" value="ALKALI-SENSITIVE LINKAGE PROTEIN 1"/>
    <property type="match status" value="1"/>
</dbReference>
<keyword evidence="2" id="KW-1133">Transmembrane helix</keyword>
<evidence type="ECO:0000313" key="6">
    <source>
        <dbReference type="Proteomes" id="UP000501179"/>
    </source>
</evidence>
<dbReference type="SUPFAM" id="SSF51445">
    <property type="entry name" value="(Trans)glycosidases"/>
    <property type="match status" value="1"/>
</dbReference>
<feature type="compositionally biased region" description="Low complexity" evidence="1">
    <location>
        <begin position="379"/>
        <end position="398"/>
    </location>
</feature>
<dbReference type="GO" id="GO:0006352">
    <property type="term" value="P:DNA-templated transcription initiation"/>
    <property type="evidence" value="ECO:0007669"/>
    <property type="project" value="InterPro"/>
</dbReference>
<organism evidence="5 6">
    <name type="scientific">Streptomyces liangshanensis</name>
    <dbReference type="NCBI Taxonomy" id="2717324"/>
    <lineage>
        <taxon>Bacteria</taxon>
        <taxon>Bacillati</taxon>
        <taxon>Actinomycetota</taxon>
        <taxon>Actinomycetes</taxon>
        <taxon>Kitasatosporales</taxon>
        <taxon>Streptomycetaceae</taxon>
        <taxon>Streptomyces</taxon>
    </lineage>
</organism>
<dbReference type="InterPro" id="IPR007627">
    <property type="entry name" value="RNA_pol_sigma70_r2"/>
</dbReference>
<dbReference type="KEGG" id="slia:HA039_31950"/>
<feature type="region of interest" description="Disordered" evidence="1">
    <location>
        <begin position="273"/>
        <end position="300"/>
    </location>
</feature>
<dbReference type="NCBIfam" id="TIGR02937">
    <property type="entry name" value="sigma70-ECF"/>
    <property type="match status" value="1"/>
</dbReference>
<dbReference type="GO" id="GO:0003700">
    <property type="term" value="F:DNA-binding transcription factor activity"/>
    <property type="evidence" value="ECO:0007669"/>
    <property type="project" value="InterPro"/>
</dbReference>
<dbReference type="InterPro" id="IPR013325">
    <property type="entry name" value="RNA_pol_sigma_r2"/>
</dbReference>
<feature type="compositionally biased region" description="Basic residues" evidence="1">
    <location>
        <begin position="288"/>
        <end position="300"/>
    </location>
</feature>
<dbReference type="InterPro" id="IPR024655">
    <property type="entry name" value="Asl1_glyco_hydro_catalytic"/>
</dbReference>
<dbReference type="RefSeq" id="WP_167035288.1">
    <property type="nucleotide sequence ID" value="NZ_CP050177.1"/>
</dbReference>
<evidence type="ECO:0000259" key="3">
    <source>
        <dbReference type="Pfam" id="PF04542"/>
    </source>
</evidence>
<evidence type="ECO:0000313" key="5">
    <source>
        <dbReference type="EMBL" id="QIQ06315.1"/>
    </source>
</evidence>
<dbReference type="Proteomes" id="UP000501179">
    <property type="component" value="Chromosome"/>
</dbReference>
<dbReference type="EMBL" id="CP050177">
    <property type="protein sequence ID" value="QIQ06315.1"/>
    <property type="molecule type" value="Genomic_DNA"/>
</dbReference>
<evidence type="ECO:0000256" key="1">
    <source>
        <dbReference type="SAM" id="MobiDB-lite"/>
    </source>
</evidence>
<dbReference type="Pfam" id="PF11790">
    <property type="entry name" value="Glyco_hydro_cc"/>
    <property type="match status" value="1"/>
</dbReference>
<dbReference type="SUPFAM" id="SSF88946">
    <property type="entry name" value="Sigma2 domain of RNA polymerase sigma factors"/>
    <property type="match status" value="1"/>
</dbReference>
<dbReference type="Pfam" id="PF04542">
    <property type="entry name" value="Sigma70_r2"/>
    <property type="match status" value="1"/>
</dbReference>
<dbReference type="Gene3D" id="1.10.1740.10">
    <property type="match status" value="1"/>
</dbReference>
<proteinExistence type="predicted"/>
<dbReference type="AlphaFoldDB" id="A0A6G9H6Y8"/>
<dbReference type="Gene3D" id="3.20.20.80">
    <property type="entry name" value="Glycosidases"/>
    <property type="match status" value="1"/>
</dbReference>
<dbReference type="InterPro" id="IPR017853">
    <property type="entry name" value="GH"/>
</dbReference>